<accession>A0A834VKG9</accession>
<dbReference type="GeneID" id="90957807"/>
<dbReference type="KEGG" id="ptrr:90957807"/>
<dbReference type="AlphaFoldDB" id="A0A834VKG9"/>
<evidence type="ECO:0000313" key="2">
    <source>
        <dbReference type="EMBL" id="KAF7567651.1"/>
    </source>
</evidence>
<evidence type="ECO:0000256" key="1">
    <source>
        <dbReference type="SAM" id="MobiDB-lite"/>
    </source>
</evidence>
<feature type="region of interest" description="Disordered" evidence="1">
    <location>
        <begin position="201"/>
        <end position="247"/>
    </location>
</feature>
<dbReference type="RefSeq" id="XP_065960492.1">
    <property type="nucleotide sequence ID" value="XM_066109570.1"/>
</dbReference>
<dbReference type="EMBL" id="NQIK02000008">
    <property type="protein sequence ID" value="KAF7567651.1"/>
    <property type="molecule type" value="Genomic_DNA"/>
</dbReference>
<dbReference type="Proteomes" id="UP000245464">
    <property type="component" value="Chromosome 8"/>
</dbReference>
<organism evidence="2 3">
    <name type="scientific">Pyrenophora tritici-repentis</name>
    <dbReference type="NCBI Taxonomy" id="45151"/>
    <lineage>
        <taxon>Eukaryota</taxon>
        <taxon>Fungi</taxon>
        <taxon>Dikarya</taxon>
        <taxon>Ascomycota</taxon>
        <taxon>Pezizomycotina</taxon>
        <taxon>Dothideomycetes</taxon>
        <taxon>Pleosporomycetidae</taxon>
        <taxon>Pleosporales</taxon>
        <taxon>Pleosporineae</taxon>
        <taxon>Pleosporaceae</taxon>
        <taxon>Pyrenophora</taxon>
    </lineage>
</organism>
<proteinExistence type="predicted"/>
<evidence type="ECO:0000313" key="3">
    <source>
        <dbReference type="Proteomes" id="UP000245464"/>
    </source>
</evidence>
<reference evidence="2 3" key="1">
    <citation type="journal article" date="2018" name="BMC Genomics">
        <title>Comparative genomics of the wheat fungal pathogen Pyrenophora tritici-repentis reveals chromosomal variations and genome plasticity.</title>
        <authorList>
            <person name="Moolhuijzen P."/>
            <person name="See P.T."/>
            <person name="Hane J.K."/>
            <person name="Shi G."/>
            <person name="Liu Z."/>
            <person name="Oliver R.P."/>
            <person name="Moffat C.S."/>
        </authorList>
    </citation>
    <scope>NUCLEOTIDE SEQUENCE [LARGE SCALE GENOMIC DNA]</scope>
    <source>
        <strain evidence="2">M4</strain>
    </source>
</reference>
<protein>
    <submittedName>
        <fullName evidence="2">Uncharacterized protein</fullName>
    </submittedName>
</protein>
<gene>
    <name evidence="2" type="ORF">PtrM4_142420</name>
</gene>
<comment type="caution">
    <text evidence="2">The sequence shown here is derived from an EMBL/GenBank/DDBJ whole genome shotgun (WGS) entry which is preliminary data.</text>
</comment>
<name>A0A834VKG9_9PLEO</name>
<sequence>MNFNLDFKALAYPASNLSVDEPVWPLLCSLVFRCDDPKLATLLLVASIPTAHGTESQFVLQYDADTLMPSAVKLSTGNGHVTQSQLDEILPVKGKGKKRPDIKTLELSTKGLSPLWCSASDLSFSPKPGFEPAFQALVDLAKTTTVHVVLDYSHVRKEYQGMFKAFSKATKGLVGYPVEALLVKQGLRKASWEVFAPTEAAGAPPAYEGSRTRKRSRQRSPNSPVQPPRCWTPKSPTGSHSSEKTIPFSPDAAAAALGRAQLEYQTEVINTAIEKRLSAHLNKVNALQAEGIDAAIARQLPAYFNEARHTEAVDAAVSRQLDTALQARLPNALEDLLVPKSLPSSPATSFASFDSRGNRYSKLPPLTVVGRTMLPHLRTHLTDQFKLYQQQQLQRFEKMVDTKYSDVERAAYDDRVEAQGEFETEMEEHKAEISLLRKDTVDELWREGDKILEQGRAVCLAFGEDINEQPFGICDRIDRLNRNALRKMVVAEWDPLGLTWFTSESLRRAGKRPRRDCEPNSKRLDKVEEEAIVYRILEESTRGFAPTKADVRVIADELLYERGSSPISKNGVDNFVKRTPKLRTRWSRPYNHQRATCEDPAAIQR</sequence>